<feature type="domain" description="PAS" evidence="21">
    <location>
        <begin position="366"/>
        <end position="437"/>
    </location>
</feature>
<dbReference type="Gene3D" id="3.30.450.20">
    <property type="entry name" value="PAS domain"/>
    <property type="match status" value="2"/>
</dbReference>
<keyword evidence="12" id="KW-0902">Two-component regulatory system</keyword>
<dbReference type="InterPro" id="IPR035965">
    <property type="entry name" value="PAS-like_dom_sf"/>
</dbReference>
<dbReference type="InterPro" id="IPR036890">
    <property type="entry name" value="HATPase_C_sf"/>
</dbReference>
<dbReference type="InterPro" id="IPR036641">
    <property type="entry name" value="HPT_dom_sf"/>
</dbReference>
<keyword evidence="8" id="KW-0547">Nucleotide-binding</keyword>
<evidence type="ECO:0000256" key="1">
    <source>
        <dbReference type="ARBA" id="ARBA00000085"/>
    </source>
</evidence>
<keyword evidence="16" id="KW-0175">Coiled coil</keyword>
<keyword evidence="6" id="KW-0808">Transferase</keyword>
<dbReference type="InterPro" id="IPR003661">
    <property type="entry name" value="HisK_dim/P_dom"/>
</dbReference>
<evidence type="ECO:0000256" key="2">
    <source>
        <dbReference type="ARBA" id="ARBA00004651"/>
    </source>
</evidence>
<keyword evidence="7 18" id="KW-0812">Transmembrane</keyword>
<feature type="compositionally biased region" description="Polar residues" evidence="17">
    <location>
        <begin position="1023"/>
        <end position="1034"/>
    </location>
</feature>
<dbReference type="CDD" id="cd16922">
    <property type="entry name" value="HATPase_EvgS-ArcB-TorS-like"/>
    <property type="match status" value="1"/>
</dbReference>
<reference evidence="25" key="1">
    <citation type="journal article" date="2019" name="Int. J. Syst. Evol. Microbiol.">
        <title>The Global Catalogue of Microorganisms (GCM) 10K type strain sequencing project: providing services to taxonomists for standard genome sequencing and annotation.</title>
        <authorList>
            <consortium name="The Broad Institute Genomics Platform"/>
            <consortium name="The Broad Institute Genome Sequencing Center for Infectious Disease"/>
            <person name="Wu L."/>
            <person name="Ma J."/>
        </authorList>
    </citation>
    <scope>NUCLEOTIDE SEQUENCE [LARGE SCALE GENOMIC DNA]</scope>
    <source>
        <strain evidence="25">JCM 19134</strain>
    </source>
</reference>
<dbReference type="PANTHER" id="PTHR45339:SF1">
    <property type="entry name" value="HYBRID SIGNAL TRANSDUCTION HISTIDINE KINASE J"/>
    <property type="match status" value="1"/>
</dbReference>
<dbReference type="Gene3D" id="3.40.50.2300">
    <property type="match status" value="1"/>
</dbReference>
<dbReference type="PROSITE" id="PS50113">
    <property type="entry name" value="PAC"/>
    <property type="match status" value="1"/>
</dbReference>
<keyword evidence="9" id="KW-0418">Kinase</keyword>
<gene>
    <name evidence="24" type="ORF">GCM10025791_18310</name>
</gene>
<evidence type="ECO:0000256" key="5">
    <source>
        <dbReference type="ARBA" id="ARBA00022553"/>
    </source>
</evidence>
<dbReference type="InterPro" id="IPR029151">
    <property type="entry name" value="Sensor-like_sf"/>
</dbReference>
<dbReference type="Pfam" id="PF00072">
    <property type="entry name" value="Response_reg"/>
    <property type="match status" value="1"/>
</dbReference>
<feature type="region of interest" description="Disordered" evidence="17">
    <location>
        <begin position="1014"/>
        <end position="1036"/>
    </location>
</feature>
<evidence type="ECO:0000256" key="11">
    <source>
        <dbReference type="ARBA" id="ARBA00022989"/>
    </source>
</evidence>
<dbReference type="PRINTS" id="PR00344">
    <property type="entry name" value="BCTRLSENSOR"/>
</dbReference>
<feature type="domain" description="PAC" evidence="22">
    <location>
        <begin position="440"/>
        <end position="492"/>
    </location>
</feature>
<dbReference type="SUPFAM" id="SSF52172">
    <property type="entry name" value="CheY-like"/>
    <property type="match status" value="1"/>
</dbReference>
<evidence type="ECO:0000259" key="21">
    <source>
        <dbReference type="PROSITE" id="PS50112"/>
    </source>
</evidence>
<dbReference type="FunFam" id="3.30.565.10:FF:000010">
    <property type="entry name" value="Sensor histidine kinase RcsC"/>
    <property type="match status" value="1"/>
</dbReference>
<keyword evidence="25" id="KW-1185">Reference proteome</keyword>
<feature type="domain" description="Response regulatory" evidence="20">
    <location>
        <begin position="890"/>
        <end position="1011"/>
    </location>
</feature>
<comment type="catalytic activity">
    <reaction evidence="1">
        <text>ATP + protein L-histidine = ADP + protein N-phospho-L-histidine.</text>
        <dbReference type="EC" id="2.7.13.3"/>
    </reaction>
</comment>
<evidence type="ECO:0000256" key="17">
    <source>
        <dbReference type="SAM" id="MobiDB-lite"/>
    </source>
</evidence>
<dbReference type="InterPro" id="IPR008207">
    <property type="entry name" value="Sig_transdc_His_kin_Hpt_dom"/>
</dbReference>
<evidence type="ECO:0000256" key="4">
    <source>
        <dbReference type="ARBA" id="ARBA00022475"/>
    </source>
</evidence>
<evidence type="ECO:0000259" key="22">
    <source>
        <dbReference type="PROSITE" id="PS50113"/>
    </source>
</evidence>
<dbReference type="Proteomes" id="UP001409585">
    <property type="component" value="Unassembled WGS sequence"/>
</dbReference>
<dbReference type="CDD" id="cd17546">
    <property type="entry name" value="REC_hyHK_CKI1_RcsC-like"/>
    <property type="match status" value="1"/>
</dbReference>
<dbReference type="InterPro" id="IPR000014">
    <property type="entry name" value="PAS"/>
</dbReference>
<dbReference type="SUPFAM" id="SSF103190">
    <property type="entry name" value="Sensory domain-like"/>
    <property type="match status" value="1"/>
</dbReference>
<dbReference type="CDD" id="cd00082">
    <property type="entry name" value="HisKA"/>
    <property type="match status" value="1"/>
</dbReference>
<feature type="transmembrane region" description="Helical" evidence="18">
    <location>
        <begin position="20"/>
        <end position="39"/>
    </location>
</feature>
<dbReference type="SMART" id="SM00091">
    <property type="entry name" value="PAS"/>
    <property type="match status" value="1"/>
</dbReference>
<comment type="caution">
    <text evidence="24">The sequence shown here is derived from an EMBL/GenBank/DDBJ whole genome shotgun (WGS) entry which is preliminary data.</text>
</comment>
<keyword evidence="5 15" id="KW-0597">Phosphoprotein</keyword>
<evidence type="ECO:0000256" key="7">
    <source>
        <dbReference type="ARBA" id="ARBA00022692"/>
    </source>
</evidence>
<evidence type="ECO:0000256" key="16">
    <source>
        <dbReference type="SAM" id="Coils"/>
    </source>
</evidence>
<dbReference type="InterPro" id="IPR004358">
    <property type="entry name" value="Sig_transdc_His_kin-like_C"/>
</dbReference>
<keyword evidence="4" id="KW-1003">Cell membrane</keyword>
<dbReference type="SUPFAM" id="SSF55785">
    <property type="entry name" value="PYP-like sensor domain (PAS domain)"/>
    <property type="match status" value="1"/>
</dbReference>
<dbReference type="SUPFAM" id="SSF55874">
    <property type="entry name" value="ATPase domain of HSP90 chaperone/DNA topoisomerase II/histidine kinase"/>
    <property type="match status" value="1"/>
</dbReference>
<feature type="modified residue" description="Phosphohistidine" evidence="14">
    <location>
        <position position="1089"/>
    </location>
</feature>
<dbReference type="PANTHER" id="PTHR45339">
    <property type="entry name" value="HYBRID SIGNAL TRANSDUCTION HISTIDINE KINASE J"/>
    <property type="match status" value="1"/>
</dbReference>
<dbReference type="SMART" id="SM00448">
    <property type="entry name" value="REC"/>
    <property type="match status" value="1"/>
</dbReference>
<evidence type="ECO:0000256" key="9">
    <source>
        <dbReference type="ARBA" id="ARBA00022777"/>
    </source>
</evidence>
<dbReference type="InterPro" id="IPR011006">
    <property type="entry name" value="CheY-like_superfamily"/>
</dbReference>
<dbReference type="PROSITE" id="PS50112">
    <property type="entry name" value="PAS"/>
    <property type="match status" value="1"/>
</dbReference>
<evidence type="ECO:0000259" key="20">
    <source>
        <dbReference type="PROSITE" id="PS50110"/>
    </source>
</evidence>
<dbReference type="CDD" id="cd00130">
    <property type="entry name" value="PAS"/>
    <property type="match status" value="1"/>
</dbReference>
<organism evidence="24 25">
    <name type="scientific">Halioxenophilus aromaticivorans</name>
    <dbReference type="NCBI Taxonomy" id="1306992"/>
    <lineage>
        <taxon>Bacteria</taxon>
        <taxon>Pseudomonadati</taxon>
        <taxon>Pseudomonadota</taxon>
        <taxon>Gammaproteobacteria</taxon>
        <taxon>Alteromonadales</taxon>
        <taxon>Alteromonadaceae</taxon>
        <taxon>Halioxenophilus</taxon>
    </lineage>
</organism>
<dbReference type="InterPro" id="IPR048760">
    <property type="entry name" value="VP0354-like_sensor_dom"/>
</dbReference>
<proteinExistence type="predicted"/>
<comment type="subcellular location">
    <subcellularLocation>
        <location evidence="2">Cell membrane</location>
        <topology evidence="2">Multi-pass membrane protein</topology>
    </subcellularLocation>
</comment>
<dbReference type="GO" id="GO:0000155">
    <property type="term" value="F:phosphorelay sensor kinase activity"/>
    <property type="evidence" value="ECO:0007669"/>
    <property type="project" value="InterPro"/>
</dbReference>
<dbReference type="AlphaFoldDB" id="A0AAV3U1R2"/>
<dbReference type="PROSITE" id="PS50110">
    <property type="entry name" value="RESPONSE_REGULATORY"/>
    <property type="match status" value="1"/>
</dbReference>
<feature type="coiled-coil region" evidence="16">
    <location>
        <begin position="483"/>
        <end position="510"/>
    </location>
</feature>
<dbReference type="Pfam" id="PF01627">
    <property type="entry name" value="Hpt"/>
    <property type="match status" value="1"/>
</dbReference>
<evidence type="ECO:0000256" key="6">
    <source>
        <dbReference type="ARBA" id="ARBA00022679"/>
    </source>
</evidence>
<dbReference type="EC" id="2.7.13.3" evidence="3"/>
<name>A0AAV3U1R2_9ALTE</name>
<dbReference type="Gene3D" id="1.10.287.130">
    <property type="match status" value="1"/>
</dbReference>
<evidence type="ECO:0000256" key="3">
    <source>
        <dbReference type="ARBA" id="ARBA00012438"/>
    </source>
</evidence>
<keyword evidence="11 18" id="KW-1133">Transmembrane helix</keyword>
<evidence type="ECO:0000259" key="23">
    <source>
        <dbReference type="PROSITE" id="PS50894"/>
    </source>
</evidence>
<feature type="transmembrane region" description="Helical" evidence="18">
    <location>
        <begin position="335"/>
        <end position="353"/>
    </location>
</feature>
<keyword evidence="10" id="KW-0067">ATP-binding</keyword>
<dbReference type="InterPro" id="IPR003594">
    <property type="entry name" value="HATPase_dom"/>
</dbReference>
<dbReference type="SMART" id="SM00388">
    <property type="entry name" value="HisKA"/>
    <property type="match status" value="1"/>
</dbReference>
<dbReference type="Pfam" id="PF02518">
    <property type="entry name" value="HATPase_c"/>
    <property type="match status" value="1"/>
</dbReference>
<evidence type="ECO:0000256" key="14">
    <source>
        <dbReference type="PROSITE-ProRule" id="PRU00110"/>
    </source>
</evidence>
<dbReference type="Pfam" id="PF00512">
    <property type="entry name" value="HisKA"/>
    <property type="match status" value="1"/>
</dbReference>
<feature type="domain" description="HPt" evidence="23">
    <location>
        <begin position="1050"/>
        <end position="1143"/>
    </location>
</feature>
<dbReference type="InterPro" id="IPR000700">
    <property type="entry name" value="PAS-assoc_C"/>
</dbReference>
<dbReference type="InterPro" id="IPR001789">
    <property type="entry name" value="Sig_transdc_resp-reg_receiver"/>
</dbReference>
<dbReference type="EMBL" id="BAABLX010000011">
    <property type="protein sequence ID" value="GAA4940357.1"/>
    <property type="molecule type" value="Genomic_DNA"/>
</dbReference>
<dbReference type="GO" id="GO:0005886">
    <property type="term" value="C:plasma membrane"/>
    <property type="evidence" value="ECO:0007669"/>
    <property type="project" value="UniProtKB-SubCell"/>
</dbReference>
<evidence type="ECO:0000313" key="24">
    <source>
        <dbReference type="EMBL" id="GAA4940357.1"/>
    </source>
</evidence>
<evidence type="ECO:0000256" key="15">
    <source>
        <dbReference type="PROSITE-ProRule" id="PRU00169"/>
    </source>
</evidence>
<evidence type="ECO:0000256" key="12">
    <source>
        <dbReference type="ARBA" id="ARBA00023012"/>
    </source>
</evidence>
<evidence type="ECO:0000256" key="8">
    <source>
        <dbReference type="ARBA" id="ARBA00022741"/>
    </source>
</evidence>
<dbReference type="PROSITE" id="PS50894">
    <property type="entry name" value="HPT"/>
    <property type="match status" value="1"/>
</dbReference>
<evidence type="ECO:0000313" key="25">
    <source>
        <dbReference type="Proteomes" id="UP001409585"/>
    </source>
</evidence>
<dbReference type="PROSITE" id="PS50109">
    <property type="entry name" value="HIS_KIN"/>
    <property type="match status" value="1"/>
</dbReference>
<sequence>MVMSGIKNQQFNSVNRSYCAITLLITVSIAVGFLLHFGARDRILNQQQQNIDRVIQSEVEFISQTIENAKTKIQFLHATPPIQGIVRASENNGVDPFDGTTSALWVQRLQIIFEAFLKHNNEVFQARFIGLADDGREIVRVERQNNDIVSITEDKLQAKGHRGYVKKIAAQPPGQTYISSIDLNREFGQVAQPETPTLRLGLPIYDEAQNIFGMIVINVDASIMLKQIEQSVPQELVLYLTNDVGGFLIHPDRNKAFEYEFDKSATWDSEFAPFNWDVNLGQLVKQTNTVTNSTYFFSYDRLRLGGHDRNIVLNIVVGLPFDTYQSLIFAQSTQSLIIGAGILVIVIAFILYYQSNVKQSLALTEVRARFEAIVDGSVDAIVATDIEGKVINWNTSAHNIIGYSGRQAEGQYLVNLLFDVDDQSRIQSSIEKIIDGDYLDPIRVDVLRRNGNTFTASIALSPVKSNSGAVVGVAAIVRDLTELETAKETHELLERQVQLRTQELEKARNQALSASKAKSNFIANVSHEIRTPLGGIIGMLRLLRKDNPPQTQQRYFEMAENSAQVLARLINDVLDISKIEAGKLDVGQEKFNLIHVISSVVTSLAITAEEKQLDLILDTSQVKHFYLLGDSTRFRQIITNLVSNAIKFTDEGWVKITLSTELQSNGKFVLKGQVEDTGVGISSTGLETIFDAFTQEDDGIVQLRGGTGLGLSITRQLCRLMGGDITVTSEKEKGSTFKFHLVMACEDAQITGWPTDSLSGISIALVGITPAVAQGISRQLTAWGANLVDVIDTVKSLPPTSFDAIICRQDLAQSLAHRCPVIALLRQPESFEESEQQQTLFAPVLPVDLYNALVVADLVPALQCTDSNLPAPGLQPGVVTTLNAQGRPAKILVVDDNATNRAVLEGILADYTVEVVTAADGAAAVRCLHDAEEPFDLVFMDCQMPVLDGYAATQQIRAGDAGHAAREVPVIAITAAAMAGDRERCDLAGMDDYITKPIEQDSLQRVLRQWLARPVAKPDTPASGPQQKTKTADSSDVWDADKLMNKVNQRQKHFELVVNAFKESTPEKITELKQELAQNNLEQVAGLAHTLKGAAASLCAPRLQKIMFNIEQQARTENTTGWPDLLVVIETEYSMLMSRLANGNSIQAEEPAPPSAHSA</sequence>
<dbReference type="Gene3D" id="3.30.565.10">
    <property type="entry name" value="Histidine kinase-like ATPase, C-terminal domain"/>
    <property type="match status" value="1"/>
</dbReference>
<feature type="modified residue" description="4-aspartylphosphate" evidence="15">
    <location>
        <position position="941"/>
    </location>
</feature>
<protein>
    <recommendedName>
        <fullName evidence="3">histidine kinase</fullName>
        <ecNumber evidence="3">2.7.13.3</ecNumber>
    </recommendedName>
</protein>
<accession>A0AAV3U1R2</accession>
<feature type="domain" description="Histidine kinase" evidence="19">
    <location>
        <begin position="524"/>
        <end position="745"/>
    </location>
</feature>
<dbReference type="InterPro" id="IPR005467">
    <property type="entry name" value="His_kinase_dom"/>
</dbReference>
<dbReference type="SUPFAM" id="SSF47226">
    <property type="entry name" value="Histidine-containing phosphotransfer domain, HPT domain"/>
    <property type="match status" value="1"/>
</dbReference>
<dbReference type="SUPFAM" id="SSF47384">
    <property type="entry name" value="Homodimeric domain of signal transducing histidine kinase"/>
    <property type="match status" value="1"/>
</dbReference>
<dbReference type="SMART" id="SM00387">
    <property type="entry name" value="HATPase_c"/>
    <property type="match status" value="1"/>
</dbReference>
<evidence type="ECO:0000256" key="18">
    <source>
        <dbReference type="SAM" id="Phobius"/>
    </source>
</evidence>
<dbReference type="Gene3D" id="1.20.120.160">
    <property type="entry name" value="HPT domain"/>
    <property type="match status" value="1"/>
</dbReference>
<dbReference type="GO" id="GO:0005524">
    <property type="term" value="F:ATP binding"/>
    <property type="evidence" value="ECO:0007669"/>
    <property type="project" value="UniProtKB-KW"/>
</dbReference>
<dbReference type="Pfam" id="PF13426">
    <property type="entry name" value="PAS_9"/>
    <property type="match status" value="1"/>
</dbReference>
<evidence type="ECO:0000259" key="19">
    <source>
        <dbReference type="PROSITE" id="PS50109"/>
    </source>
</evidence>
<dbReference type="FunFam" id="1.10.287.130:FF:000004">
    <property type="entry name" value="Ethylene receptor 1"/>
    <property type="match status" value="1"/>
</dbReference>
<evidence type="ECO:0000256" key="10">
    <source>
        <dbReference type="ARBA" id="ARBA00022840"/>
    </source>
</evidence>
<dbReference type="Pfam" id="PF21623">
    <property type="entry name" value="HK_sensor_dom_bact"/>
    <property type="match status" value="1"/>
</dbReference>
<dbReference type="NCBIfam" id="TIGR00229">
    <property type="entry name" value="sensory_box"/>
    <property type="match status" value="1"/>
</dbReference>
<keyword evidence="13 18" id="KW-0472">Membrane</keyword>
<dbReference type="InterPro" id="IPR036097">
    <property type="entry name" value="HisK_dim/P_sf"/>
</dbReference>
<dbReference type="CDD" id="cd00088">
    <property type="entry name" value="HPT"/>
    <property type="match status" value="1"/>
</dbReference>
<evidence type="ECO:0000256" key="13">
    <source>
        <dbReference type="ARBA" id="ARBA00023136"/>
    </source>
</evidence>